<reference evidence="12 13" key="1">
    <citation type="submission" date="2019-03" db="EMBL/GenBank/DDBJ databases">
        <title>Genomic Encyclopedia of Type Strains, Phase IV (KMG-IV): sequencing the most valuable type-strain genomes for metagenomic binning, comparative biology and taxonomic classification.</title>
        <authorList>
            <person name="Goeker M."/>
        </authorList>
    </citation>
    <scope>NUCLEOTIDE SEQUENCE [LARGE SCALE GENOMIC DNA]</scope>
    <source>
        <strain evidence="12 13">DSM 45707</strain>
    </source>
</reference>
<dbReference type="NCBIfam" id="TIGR00211">
    <property type="entry name" value="glyS"/>
    <property type="match status" value="1"/>
</dbReference>
<feature type="domain" description="DALR anticodon binding" evidence="11">
    <location>
        <begin position="590"/>
        <end position="683"/>
    </location>
</feature>
<dbReference type="GO" id="GO:0006426">
    <property type="term" value="P:glycyl-tRNA aminoacylation"/>
    <property type="evidence" value="ECO:0007669"/>
    <property type="project" value="UniProtKB-UniRule"/>
</dbReference>
<keyword evidence="8 10" id="KW-0030">Aminoacyl-tRNA synthetase</keyword>
<protein>
    <recommendedName>
        <fullName evidence="10">Glycine--tRNA ligase beta subunit</fullName>
        <ecNumber evidence="10">6.1.1.14</ecNumber>
    </recommendedName>
    <alternativeName>
        <fullName evidence="10">Glycyl-tRNA synthetase beta subunit</fullName>
        <shortName evidence="10">GlyRS</shortName>
    </alternativeName>
</protein>
<dbReference type="OrthoDB" id="9775440at2"/>
<dbReference type="AlphaFoldDB" id="A0A4R3L5S6"/>
<keyword evidence="6 10" id="KW-0067">ATP-binding</keyword>
<sequence length="695" mass="79169">MSKKDFLLEMGCEEIPARFVTDAIQQLASKIEEWLIHERIEYGEIRTFATPRRLTVFVQDVADHQADFEDEVKGPAARIAKTADGDWSKAAEGFARKQGVSTEQLVLKELKGVQYVFAKIHQPGAKTVDQLNKEIHKVFQGLHFPKTMRWGTNKTRFIRPVRWIVCLYGKEVLPVEWAGVTAGNLSKGHRFLGSDVMIPEPSKYIEIMREQFVIADATERRELILNQLKELEQENHWSIPVDEELLEEITYLVEYPTALSGSFEKEYLLLPKSVLITTMKEHQRYFSVENEQGELLPYFVTVRNGNDHGLELVAKGNEKVLRARLADARFFFEEDLKLPIQDAVEKLDSIVFQEELGSIGDRSRRVQKLAMMIAQQVGLDEENLTHLQRAAEINKFSLATQIVNEFPELEGIMGQIYALHAKEASQVANAILEYQYPRIHGDEIPKSMIGSVLSIADKMDSITSSFGIGIQPTGSQDPYGLRRRAAAIVQVLLQENRFTLSLSDLIQHSLNQLESDGLLKEERETVENDLEHFFALRIKAVLQEEQIRYDVIDAVLAAGINHPVSILEKAKVLMGQLEREAFKHEVEGFTRTANLAEKASEVELSPSGLLEPSEQSLYKSYQEAKTDYLVAFEQQNSAAMYQALVHMVPEIHSFFDHVMVMVEDEQVRQNRLALLKEITNLVKRFASFEHLVFPS</sequence>
<dbReference type="PANTHER" id="PTHR30075:SF2">
    <property type="entry name" value="GLYCINE--TRNA LIGASE, CHLOROPLASTIC_MITOCHONDRIAL 2"/>
    <property type="match status" value="1"/>
</dbReference>
<keyword evidence="4 10" id="KW-0436">Ligase</keyword>
<evidence type="ECO:0000313" key="12">
    <source>
        <dbReference type="EMBL" id="TCS94752.1"/>
    </source>
</evidence>
<dbReference type="Pfam" id="PF02092">
    <property type="entry name" value="tRNA_synt_2f"/>
    <property type="match status" value="1"/>
</dbReference>
<comment type="similarity">
    <text evidence="2 10">Belongs to the class-II aminoacyl-tRNA synthetase family.</text>
</comment>
<comment type="caution">
    <text evidence="12">The sequence shown here is derived from an EMBL/GenBank/DDBJ whole genome shotgun (WGS) entry which is preliminary data.</text>
</comment>
<dbReference type="SUPFAM" id="SSF109604">
    <property type="entry name" value="HD-domain/PDEase-like"/>
    <property type="match status" value="1"/>
</dbReference>
<dbReference type="GO" id="GO:0004820">
    <property type="term" value="F:glycine-tRNA ligase activity"/>
    <property type="evidence" value="ECO:0007669"/>
    <property type="project" value="UniProtKB-UniRule"/>
</dbReference>
<name>A0A4R3L5S6_9BACL</name>
<evidence type="ECO:0000259" key="11">
    <source>
        <dbReference type="Pfam" id="PF05746"/>
    </source>
</evidence>
<dbReference type="InterPro" id="IPR015944">
    <property type="entry name" value="Gly-tRNA-synth_bsu"/>
</dbReference>
<dbReference type="GO" id="GO:0004814">
    <property type="term" value="F:arginine-tRNA ligase activity"/>
    <property type="evidence" value="ECO:0007669"/>
    <property type="project" value="InterPro"/>
</dbReference>
<evidence type="ECO:0000256" key="4">
    <source>
        <dbReference type="ARBA" id="ARBA00022598"/>
    </source>
</evidence>
<dbReference type="GO" id="GO:0005829">
    <property type="term" value="C:cytosol"/>
    <property type="evidence" value="ECO:0007669"/>
    <property type="project" value="TreeGrafter"/>
</dbReference>
<dbReference type="RefSeq" id="WP_131924139.1">
    <property type="nucleotide sequence ID" value="NZ_SMAG01000003.1"/>
</dbReference>
<evidence type="ECO:0000256" key="7">
    <source>
        <dbReference type="ARBA" id="ARBA00022917"/>
    </source>
</evidence>
<dbReference type="EC" id="6.1.1.14" evidence="10"/>
<proteinExistence type="inferred from homology"/>
<evidence type="ECO:0000256" key="9">
    <source>
        <dbReference type="ARBA" id="ARBA00047937"/>
    </source>
</evidence>
<comment type="catalytic activity">
    <reaction evidence="9 10">
        <text>tRNA(Gly) + glycine + ATP = glycyl-tRNA(Gly) + AMP + diphosphate</text>
        <dbReference type="Rhea" id="RHEA:16013"/>
        <dbReference type="Rhea" id="RHEA-COMP:9664"/>
        <dbReference type="Rhea" id="RHEA-COMP:9683"/>
        <dbReference type="ChEBI" id="CHEBI:30616"/>
        <dbReference type="ChEBI" id="CHEBI:33019"/>
        <dbReference type="ChEBI" id="CHEBI:57305"/>
        <dbReference type="ChEBI" id="CHEBI:78442"/>
        <dbReference type="ChEBI" id="CHEBI:78522"/>
        <dbReference type="ChEBI" id="CHEBI:456215"/>
        <dbReference type="EC" id="6.1.1.14"/>
    </reaction>
</comment>
<gene>
    <name evidence="10" type="primary">glyS</name>
    <name evidence="12" type="ORF">EDD58_103170</name>
</gene>
<evidence type="ECO:0000313" key="13">
    <source>
        <dbReference type="Proteomes" id="UP000294937"/>
    </source>
</evidence>
<organism evidence="12 13">
    <name type="scientific">Hazenella coriacea</name>
    <dbReference type="NCBI Taxonomy" id="1179467"/>
    <lineage>
        <taxon>Bacteria</taxon>
        <taxon>Bacillati</taxon>
        <taxon>Bacillota</taxon>
        <taxon>Bacilli</taxon>
        <taxon>Bacillales</taxon>
        <taxon>Thermoactinomycetaceae</taxon>
        <taxon>Hazenella</taxon>
    </lineage>
</organism>
<dbReference type="Proteomes" id="UP000294937">
    <property type="component" value="Unassembled WGS sequence"/>
</dbReference>
<accession>A0A4R3L5S6</accession>
<evidence type="ECO:0000256" key="10">
    <source>
        <dbReference type="HAMAP-Rule" id="MF_00255"/>
    </source>
</evidence>
<dbReference type="InterPro" id="IPR008909">
    <property type="entry name" value="DALR_anticod-bd"/>
</dbReference>
<dbReference type="InterPro" id="IPR006194">
    <property type="entry name" value="Gly-tRNA-synth_heterodimer"/>
</dbReference>
<dbReference type="PROSITE" id="PS50861">
    <property type="entry name" value="AA_TRNA_LIGASE_II_GLYAB"/>
    <property type="match status" value="1"/>
</dbReference>
<evidence type="ECO:0000256" key="1">
    <source>
        <dbReference type="ARBA" id="ARBA00004496"/>
    </source>
</evidence>
<evidence type="ECO:0000256" key="3">
    <source>
        <dbReference type="ARBA" id="ARBA00022490"/>
    </source>
</evidence>
<comment type="subcellular location">
    <subcellularLocation>
        <location evidence="1 10">Cytoplasm</location>
    </subcellularLocation>
</comment>
<evidence type="ECO:0000256" key="8">
    <source>
        <dbReference type="ARBA" id="ARBA00023146"/>
    </source>
</evidence>
<evidence type="ECO:0000256" key="6">
    <source>
        <dbReference type="ARBA" id="ARBA00022840"/>
    </source>
</evidence>
<dbReference type="HAMAP" id="MF_00255">
    <property type="entry name" value="Gly_tRNA_synth_beta"/>
    <property type="match status" value="1"/>
</dbReference>
<dbReference type="PRINTS" id="PR01045">
    <property type="entry name" value="TRNASYNTHGB"/>
</dbReference>
<comment type="subunit">
    <text evidence="10">Tetramer of two alpha and two beta subunits.</text>
</comment>
<dbReference type="PANTHER" id="PTHR30075">
    <property type="entry name" value="GLYCYL-TRNA SYNTHETASE"/>
    <property type="match status" value="1"/>
</dbReference>
<keyword evidence="13" id="KW-1185">Reference proteome</keyword>
<dbReference type="GO" id="GO:0005524">
    <property type="term" value="F:ATP binding"/>
    <property type="evidence" value="ECO:0007669"/>
    <property type="project" value="UniProtKB-UniRule"/>
</dbReference>
<keyword evidence="3 10" id="KW-0963">Cytoplasm</keyword>
<evidence type="ECO:0000256" key="2">
    <source>
        <dbReference type="ARBA" id="ARBA00008226"/>
    </source>
</evidence>
<dbReference type="GO" id="GO:0006420">
    <property type="term" value="P:arginyl-tRNA aminoacylation"/>
    <property type="evidence" value="ECO:0007669"/>
    <property type="project" value="InterPro"/>
</dbReference>
<dbReference type="EMBL" id="SMAG01000003">
    <property type="protein sequence ID" value="TCS94752.1"/>
    <property type="molecule type" value="Genomic_DNA"/>
</dbReference>
<evidence type="ECO:0000256" key="5">
    <source>
        <dbReference type="ARBA" id="ARBA00022741"/>
    </source>
</evidence>
<dbReference type="Pfam" id="PF05746">
    <property type="entry name" value="DALR_1"/>
    <property type="match status" value="1"/>
</dbReference>
<keyword evidence="5 10" id="KW-0547">Nucleotide-binding</keyword>
<keyword evidence="7 10" id="KW-0648">Protein biosynthesis</keyword>